<keyword evidence="2" id="KW-1185">Reference proteome</keyword>
<proteinExistence type="predicted"/>
<evidence type="ECO:0000313" key="1">
    <source>
        <dbReference type="EMBL" id="CAG7827211.1"/>
    </source>
</evidence>
<dbReference type="Proteomes" id="UP000708208">
    <property type="component" value="Unassembled WGS sequence"/>
</dbReference>
<organism evidence="1 2">
    <name type="scientific">Allacma fusca</name>
    <dbReference type="NCBI Taxonomy" id="39272"/>
    <lineage>
        <taxon>Eukaryota</taxon>
        <taxon>Metazoa</taxon>
        <taxon>Ecdysozoa</taxon>
        <taxon>Arthropoda</taxon>
        <taxon>Hexapoda</taxon>
        <taxon>Collembola</taxon>
        <taxon>Symphypleona</taxon>
        <taxon>Sminthuridae</taxon>
        <taxon>Allacma</taxon>
    </lineage>
</organism>
<evidence type="ECO:0000313" key="2">
    <source>
        <dbReference type="Proteomes" id="UP000708208"/>
    </source>
</evidence>
<sequence length="190" mass="18991">MGLLTYLAVNALGGAAIYCTGGIATPWVAGALGFGSAGIGAGTVAAGAQAYVDHNGLWAGSVRVKGNTGLKELFSYPHSQFITRDISINFSLLLHGLLAMGFIEYLALNAVAVPAKTAIVVAGGFITPVAKAVIGTVGLTKIGAAAGTLATGAPVQTIAMGGSTALGIMNPVSVTVAGGYLAYWAYRRFG</sequence>
<dbReference type="OrthoDB" id="440424at2759"/>
<dbReference type="AlphaFoldDB" id="A0A8J2L6W9"/>
<accession>A0A8J2L6W9</accession>
<name>A0A8J2L6W9_9HEXA</name>
<gene>
    <name evidence="1" type="ORF">AFUS01_LOCUS37210</name>
</gene>
<reference evidence="1" key="1">
    <citation type="submission" date="2021-06" db="EMBL/GenBank/DDBJ databases">
        <authorList>
            <person name="Hodson N. C."/>
            <person name="Mongue J. A."/>
            <person name="Jaron S. K."/>
        </authorList>
    </citation>
    <scope>NUCLEOTIDE SEQUENCE</scope>
</reference>
<dbReference type="EMBL" id="CAJVCH010542664">
    <property type="protein sequence ID" value="CAG7827211.1"/>
    <property type="molecule type" value="Genomic_DNA"/>
</dbReference>
<comment type="caution">
    <text evidence="1">The sequence shown here is derived from an EMBL/GenBank/DDBJ whole genome shotgun (WGS) entry which is preliminary data.</text>
</comment>
<protein>
    <submittedName>
        <fullName evidence="1">Uncharacterized protein</fullName>
    </submittedName>
</protein>